<feature type="region of interest" description="Disordered" evidence="5">
    <location>
        <begin position="66"/>
        <end position="214"/>
    </location>
</feature>
<dbReference type="InterPro" id="IPR012132">
    <property type="entry name" value="GMC_OxRdtase"/>
</dbReference>
<keyword evidence="3" id="KW-0285">Flavoprotein</keyword>
<reference evidence="7" key="1">
    <citation type="submission" date="2021-01" db="EMBL/GenBank/DDBJ databases">
        <authorList>
            <person name="Corre E."/>
            <person name="Pelletier E."/>
            <person name="Niang G."/>
            <person name="Scheremetjew M."/>
            <person name="Finn R."/>
            <person name="Kale V."/>
            <person name="Holt S."/>
            <person name="Cochrane G."/>
            <person name="Meng A."/>
            <person name="Brown T."/>
            <person name="Cohen L."/>
        </authorList>
    </citation>
    <scope>NUCLEOTIDE SEQUENCE</scope>
    <source>
        <strain evidence="7">CCMP3105</strain>
    </source>
</reference>
<evidence type="ECO:0000259" key="6">
    <source>
        <dbReference type="PROSITE" id="PS00624"/>
    </source>
</evidence>
<keyword evidence="4" id="KW-0274">FAD</keyword>
<dbReference type="InterPro" id="IPR007867">
    <property type="entry name" value="GMC_OxRtase_C"/>
</dbReference>
<dbReference type="InterPro" id="IPR000172">
    <property type="entry name" value="GMC_OxRdtase_N"/>
</dbReference>
<dbReference type="Gene3D" id="3.30.410.40">
    <property type="match status" value="1"/>
</dbReference>
<dbReference type="EMBL" id="HBNR01023260">
    <property type="protein sequence ID" value="CAE4575933.1"/>
    <property type="molecule type" value="Transcribed_RNA"/>
</dbReference>
<evidence type="ECO:0000313" key="7">
    <source>
        <dbReference type="EMBL" id="CAE4575933.1"/>
    </source>
</evidence>
<dbReference type="Gene3D" id="3.50.50.60">
    <property type="entry name" value="FAD/NAD(P)-binding domain"/>
    <property type="match status" value="1"/>
</dbReference>
<dbReference type="SUPFAM" id="SSF51905">
    <property type="entry name" value="FAD/NAD(P)-binding domain"/>
    <property type="match status" value="1"/>
</dbReference>
<feature type="compositionally biased region" description="Low complexity" evidence="5">
    <location>
        <begin position="81"/>
        <end position="95"/>
    </location>
</feature>
<dbReference type="GO" id="GO:0050660">
    <property type="term" value="F:flavin adenine dinucleotide binding"/>
    <property type="evidence" value="ECO:0007669"/>
    <property type="project" value="InterPro"/>
</dbReference>
<evidence type="ECO:0000256" key="3">
    <source>
        <dbReference type="ARBA" id="ARBA00022630"/>
    </source>
</evidence>
<dbReference type="Pfam" id="PF05199">
    <property type="entry name" value="GMC_oxred_C"/>
    <property type="match status" value="1"/>
</dbReference>
<evidence type="ECO:0000256" key="4">
    <source>
        <dbReference type="ARBA" id="ARBA00022827"/>
    </source>
</evidence>
<proteinExistence type="inferred from homology"/>
<sequence length="580" mass="60897">MAQADTLGVQAVRTQCKRAVPWAVPGWLRRCAPSCRSGAPPCTGSTTTSSWALAAAAATWPTGLARTHPAACSSSRQGGRTARPSCTCPSPTSRPSAPPPTTGCSGPTGPPPDSRAAAWPGPGGRSSGAPRPSTACCTCAVSRTTTTRGRPPGMRAGFGVTCCRTSGRARTHPSRARSEGRAGRCPSVRQRTSQTSRSAGRRPARRSAACPGSKGAGVAYFSNIKSPDGFRCSTALPLHEVRGQRPNLHILCGTEVQEIVLQGSRVEGLHFKGQQGQEVRVAPGGEVVLSAGALGSPHILLRSGIGEPAALERAGVACRHALPGVGENLQDHLQLRPKFRVNCGTMNTQVGGLVKYAVKGGVHWLGALLSPAAWRFGFEFLVRRTGPVSMAASQVCTFVDSRPGLPAPDLQFHFQPLSTTGTPAVYLDAFDAFTASVCILRPHSRGRVELQPDGSLRISPHYLTAEQDQELAVRSLEIAREVSRHPLLQELGAEEVDPPARTDLDHAHRVAETIYHPAGTCKMGPAGDIGAVVDPALRVHGLEGLRVVDCSVMPTITSGNTHAPTVMIAEKAASLLRGRS</sequence>
<dbReference type="PROSITE" id="PS00624">
    <property type="entry name" value="GMC_OXRED_2"/>
    <property type="match status" value="1"/>
</dbReference>
<gene>
    <name evidence="7" type="ORF">AMON00008_LOCUS15553</name>
</gene>
<comment type="cofactor">
    <cofactor evidence="1">
        <name>FAD</name>
        <dbReference type="ChEBI" id="CHEBI:57692"/>
    </cofactor>
</comment>
<accession>A0A7S4UWD1</accession>
<dbReference type="PANTHER" id="PTHR11552:SF147">
    <property type="entry name" value="CHOLINE DEHYDROGENASE, MITOCHONDRIAL"/>
    <property type="match status" value="1"/>
</dbReference>
<protein>
    <recommendedName>
        <fullName evidence="6">Glucose-methanol-choline oxidoreductase N-terminal domain-containing protein</fullName>
    </recommendedName>
</protein>
<feature type="compositionally biased region" description="Low complexity" evidence="5">
    <location>
        <begin position="189"/>
        <end position="198"/>
    </location>
</feature>
<dbReference type="GO" id="GO:0016614">
    <property type="term" value="F:oxidoreductase activity, acting on CH-OH group of donors"/>
    <property type="evidence" value="ECO:0007669"/>
    <property type="project" value="InterPro"/>
</dbReference>
<feature type="compositionally biased region" description="Low complexity" evidence="5">
    <location>
        <begin position="143"/>
        <end position="155"/>
    </location>
</feature>
<feature type="domain" description="Glucose-methanol-choline oxidoreductase N-terminal" evidence="6">
    <location>
        <begin position="292"/>
        <end position="306"/>
    </location>
</feature>
<dbReference type="InterPro" id="IPR036188">
    <property type="entry name" value="FAD/NAD-bd_sf"/>
</dbReference>
<dbReference type="PANTHER" id="PTHR11552">
    <property type="entry name" value="GLUCOSE-METHANOL-CHOLINE GMC OXIDOREDUCTASE"/>
    <property type="match status" value="1"/>
</dbReference>
<comment type="similarity">
    <text evidence="2">Belongs to the GMC oxidoreductase family.</text>
</comment>
<name>A0A7S4UWD1_9DINO</name>
<dbReference type="Pfam" id="PF00732">
    <property type="entry name" value="GMC_oxred_N"/>
    <property type="match status" value="1"/>
</dbReference>
<evidence type="ECO:0000256" key="1">
    <source>
        <dbReference type="ARBA" id="ARBA00001974"/>
    </source>
</evidence>
<dbReference type="AlphaFoldDB" id="A0A7S4UWD1"/>
<dbReference type="SUPFAM" id="SSF54373">
    <property type="entry name" value="FAD-linked reductases, C-terminal domain"/>
    <property type="match status" value="1"/>
</dbReference>
<organism evidence="7">
    <name type="scientific">Alexandrium monilatum</name>
    <dbReference type="NCBI Taxonomy" id="311494"/>
    <lineage>
        <taxon>Eukaryota</taxon>
        <taxon>Sar</taxon>
        <taxon>Alveolata</taxon>
        <taxon>Dinophyceae</taxon>
        <taxon>Gonyaulacales</taxon>
        <taxon>Pyrocystaceae</taxon>
        <taxon>Alexandrium</taxon>
    </lineage>
</organism>
<evidence type="ECO:0000256" key="2">
    <source>
        <dbReference type="ARBA" id="ARBA00010790"/>
    </source>
</evidence>
<evidence type="ECO:0000256" key="5">
    <source>
        <dbReference type="SAM" id="MobiDB-lite"/>
    </source>
</evidence>